<protein>
    <submittedName>
        <fullName evidence="1">Alpha-N-arabinofuranosidase 2</fullName>
    </submittedName>
</protein>
<keyword evidence="2" id="KW-1185">Reference proteome</keyword>
<organism evidence="1 2">
    <name type="scientific">Diaporthe helianthi</name>
    <dbReference type="NCBI Taxonomy" id="158607"/>
    <lineage>
        <taxon>Eukaryota</taxon>
        <taxon>Fungi</taxon>
        <taxon>Dikarya</taxon>
        <taxon>Ascomycota</taxon>
        <taxon>Pezizomycotina</taxon>
        <taxon>Sordariomycetes</taxon>
        <taxon>Sordariomycetidae</taxon>
        <taxon>Diaporthales</taxon>
        <taxon>Diaporthaceae</taxon>
        <taxon>Diaporthe</taxon>
    </lineage>
</organism>
<evidence type="ECO:0000313" key="2">
    <source>
        <dbReference type="Proteomes" id="UP000094444"/>
    </source>
</evidence>
<dbReference type="Gene3D" id="2.115.10.20">
    <property type="entry name" value="Glycosyl hydrolase domain, family 43"/>
    <property type="match status" value="1"/>
</dbReference>
<dbReference type="STRING" id="158607.A0A2P5HPS1"/>
<dbReference type="SUPFAM" id="SSF75005">
    <property type="entry name" value="Arabinanase/levansucrase/invertase"/>
    <property type="match status" value="1"/>
</dbReference>
<dbReference type="Proteomes" id="UP000094444">
    <property type="component" value="Unassembled WGS sequence"/>
</dbReference>
<gene>
    <name evidence="1" type="ORF">DHEL01_v209389</name>
</gene>
<dbReference type="AlphaFoldDB" id="A0A2P5HPS1"/>
<dbReference type="InterPro" id="IPR023296">
    <property type="entry name" value="Glyco_hydro_beta-prop_sf"/>
</dbReference>
<accession>A0A2P5HPS1</accession>
<dbReference type="OrthoDB" id="272289at2759"/>
<comment type="caution">
    <text evidence="1">The sequence shown here is derived from an EMBL/GenBank/DDBJ whole genome shotgun (WGS) entry which is preliminary data.</text>
</comment>
<dbReference type="EMBL" id="MAVT02001055">
    <property type="protein sequence ID" value="POS72221.1"/>
    <property type="molecule type" value="Genomic_DNA"/>
</dbReference>
<dbReference type="InParanoid" id="A0A2P5HPS1"/>
<proteinExistence type="predicted"/>
<sequence length="111" mass="12475">MALGCAPYDFAAEWCMAHGALPQTNTTYSNPILTANVGDPYKWYLFTYSTNDNITLRRSKALTDNWDHQETRVVFSPGPRGQDAGQLWSTDLWVAQLLHIWKVTLLAPSTA</sequence>
<reference evidence="1" key="1">
    <citation type="submission" date="2017-09" db="EMBL/GenBank/DDBJ databases">
        <title>Polyketide synthases of a Diaporthe helianthi virulent isolate.</title>
        <authorList>
            <person name="Baroncelli R."/>
        </authorList>
    </citation>
    <scope>NUCLEOTIDE SEQUENCE [LARGE SCALE GENOMIC DNA]</scope>
    <source>
        <strain evidence="1">7/96</strain>
    </source>
</reference>
<name>A0A2P5HPS1_DIAHE</name>
<evidence type="ECO:0000313" key="1">
    <source>
        <dbReference type="EMBL" id="POS72221.1"/>
    </source>
</evidence>